<proteinExistence type="predicted"/>
<sequence length="155" mass="17788">MFPPLQATLLAPGRRGSTDFQVSFSFFWHRHLKFLLLRRPQRRLYIPPSLTAECILTHLTPSFSCYYNPFPDLLRLSSHRTLETLPLRFPVDRFILGSSAAVFAVFSLQFQSPSSFLRPHSHILQACHPKSTRLQRFPTAPLTGISLAFQYPTLS</sequence>
<gene>
    <name evidence="1" type="ORF">BU16DRAFT_95747</name>
</gene>
<name>A0A6A6QKL3_9PEZI</name>
<evidence type="ECO:0000313" key="1">
    <source>
        <dbReference type="EMBL" id="KAF2492998.1"/>
    </source>
</evidence>
<keyword evidence="2" id="KW-1185">Reference proteome</keyword>
<dbReference type="Proteomes" id="UP000799750">
    <property type="component" value="Unassembled WGS sequence"/>
</dbReference>
<evidence type="ECO:0000313" key="2">
    <source>
        <dbReference type="Proteomes" id="UP000799750"/>
    </source>
</evidence>
<dbReference type="AlphaFoldDB" id="A0A6A6QKL3"/>
<organism evidence="1 2">
    <name type="scientific">Lophium mytilinum</name>
    <dbReference type="NCBI Taxonomy" id="390894"/>
    <lineage>
        <taxon>Eukaryota</taxon>
        <taxon>Fungi</taxon>
        <taxon>Dikarya</taxon>
        <taxon>Ascomycota</taxon>
        <taxon>Pezizomycotina</taxon>
        <taxon>Dothideomycetes</taxon>
        <taxon>Pleosporomycetidae</taxon>
        <taxon>Mytilinidiales</taxon>
        <taxon>Mytilinidiaceae</taxon>
        <taxon>Lophium</taxon>
    </lineage>
</organism>
<accession>A0A6A6QKL3</accession>
<protein>
    <submittedName>
        <fullName evidence="1">Uncharacterized protein</fullName>
    </submittedName>
</protein>
<reference evidence="1" key="1">
    <citation type="journal article" date="2020" name="Stud. Mycol.">
        <title>101 Dothideomycetes genomes: a test case for predicting lifestyles and emergence of pathogens.</title>
        <authorList>
            <person name="Haridas S."/>
            <person name="Albert R."/>
            <person name="Binder M."/>
            <person name="Bloem J."/>
            <person name="Labutti K."/>
            <person name="Salamov A."/>
            <person name="Andreopoulos B."/>
            <person name="Baker S."/>
            <person name="Barry K."/>
            <person name="Bills G."/>
            <person name="Bluhm B."/>
            <person name="Cannon C."/>
            <person name="Castanera R."/>
            <person name="Culley D."/>
            <person name="Daum C."/>
            <person name="Ezra D."/>
            <person name="Gonzalez J."/>
            <person name="Henrissat B."/>
            <person name="Kuo A."/>
            <person name="Liang C."/>
            <person name="Lipzen A."/>
            <person name="Lutzoni F."/>
            <person name="Magnuson J."/>
            <person name="Mondo S."/>
            <person name="Nolan M."/>
            <person name="Ohm R."/>
            <person name="Pangilinan J."/>
            <person name="Park H.-J."/>
            <person name="Ramirez L."/>
            <person name="Alfaro M."/>
            <person name="Sun H."/>
            <person name="Tritt A."/>
            <person name="Yoshinaga Y."/>
            <person name="Zwiers L.-H."/>
            <person name="Turgeon B."/>
            <person name="Goodwin S."/>
            <person name="Spatafora J."/>
            <person name="Crous P."/>
            <person name="Grigoriev I."/>
        </authorList>
    </citation>
    <scope>NUCLEOTIDE SEQUENCE</scope>
    <source>
        <strain evidence="1">CBS 269.34</strain>
    </source>
</reference>
<dbReference type="EMBL" id="MU004193">
    <property type="protein sequence ID" value="KAF2492998.1"/>
    <property type="molecule type" value="Genomic_DNA"/>
</dbReference>